<gene>
    <name evidence="4" type="ORF">SAMN05421771_0981</name>
</gene>
<dbReference type="AlphaFoldDB" id="A0A1I6LMZ3"/>
<dbReference type="PANTHER" id="PTHR43479:SF7">
    <property type="entry name" value="TETR-FAMILY TRANSCRIPTIONAL REGULATOR"/>
    <property type="match status" value="1"/>
</dbReference>
<dbReference type="Gene3D" id="1.10.357.10">
    <property type="entry name" value="Tetracycline Repressor, domain 2"/>
    <property type="match status" value="1"/>
</dbReference>
<feature type="domain" description="HTH tetR-type" evidence="3">
    <location>
        <begin position="11"/>
        <end position="71"/>
    </location>
</feature>
<dbReference type="SUPFAM" id="SSF46689">
    <property type="entry name" value="Homeodomain-like"/>
    <property type="match status" value="1"/>
</dbReference>
<evidence type="ECO:0000256" key="2">
    <source>
        <dbReference type="PROSITE-ProRule" id="PRU00335"/>
    </source>
</evidence>
<dbReference type="PROSITE" id="PS50977">
    <property type="entry name" value="HTH_TETR_2"/>
    <property type="match status" value="1"/>
</dbReference>
<dbReference type="InterPro" id="IPR050624">
    <property type="entry name" value="HTH-type_Tx_Regulator"/>
</dbReference>
<evidence type="ECO:0000256" key="1">
    <source>
        <dbReference type="ARBA" id="ARBA00023125"/>
    </source>
</evidence>
<dbReference type="RefSeq" id="WP_089837131.1">
    <property type="nucleotide sequence ID" value="NZ_FOZL01000001.1"/>
</dbReference>
<dbReference type="EMBL" id="FOZL01000001">
    <property type="protein sequence ID" value="SFS04811.1"/>
    <property type="molecule type" value="Genomic_DNA"/>
</dbReference>
<name>A0A1I6LMZ3_9BACT</name>
<dbReference type="PANTHER" id="PTHR43479">
    <property type="entry name" value="ACREF/ENVCD OPERON REPRESSOR-RELATED"/>
    <property type="match status" value="1"/>
</dbReference>
<feature type="DNA-binding region" description="H-T-H motif" evidence="2">
    <location>
        <begin position="34"/>
        <end position="53"/>
    </location>
</feature>
<organism evidence="4 5">
    <name type="scientific">Granulicella pectinivorans</name>
    <dbReference type="NCBI Taxonomy" id="474950"/>
    <lineage>
        <taxon>Bacteria</taxon>
        <taxon>Pseudomonadati</taxon>
        <taxon>Acidobacteriota</taxon>
        <taxon>Terriglobia</taxon>
        <taxon>Terriglobales</taxon>
        <taxon>Acidobacteriaceae</taxon>
        <taxon>Granulicella</taxon>
    </lineage>
</organism>
<evidence type="ECO:0000313" key="4">
    <source>
        <dbReference type="EMBL" id="SFS04811.1"/>
    </source>
</evidence>
<dbReference type="STRING" id="474950.SAMN05421771_0981"/>
<reference evidence="4 5" key="1">
    <citation type="submission" date="2016-10" db="EMBL/GenBank/DDBJ databases">
        <authorList>
            <person name="de Groot N.N."/>
        </authorList>
    </citation>
    <scope>NUCLEOTIDE SEQUENCE [LARGE SCALE GENOMIC DNA]</scope>
    <source>
        <strain evidence="4 5">DSM 21001</strain>
    </source>
</reference>
<accession>A0A1I6LMZ3</accession>
<proteinExistence type="predicted"/>
<keyword evidence="1 2" id="KW-0238">DNA-binding</keyword>
<keyword evidence="5" id="KW-1185">Reference proteome</keyword>
<evidence type="ECO:0000259" key="3">
    <source>
        <dbReference type="PROSITE" id="PS50977"/>
    </source>
</evidence>
<evidence type="ECO:0000313" key="5">
    <source>
        <dbReference type="Proteomes" id="UP000199024"/>
    </source>
</evidence>
<dbReference type="InterPro" id="IPR001647">
    <property type="entry name" value="HTH_TetR"/>
</dbReference>
<sequence>MPPNSTDPRIRRTRHLLQQALANLLATREFDKISIQEIADAATVNRVTFYDHYADKFALLDDMVATRCHDLITQRGITFDCSTALTGIVQALCDFLTSTPGPSCPSQQMEPHLESAVIRVVRTMLLDGIQRHPVPGVAPGMLASTVAWAMFGAVKEWFCTPNHGPSSEIVATVVHLIDPLMHVQLPSPQ</sequence>
<dbReference type="InterPro" id="IPR009057">
    <property type="entry name" value="Homeodomain-like_sf"/>
</dbReference>
<dbReference type="Proteomes" id="UP000199024">
    <property type="component" value="Unassembled WGS sequence"/>
</dbReference>
<dbReference type="GO" id="GO:0003677">
    <property type="term" value="F:DNA binding"/>
    <property type="evidence" value="ECO:0007669"/>
    <property type="project" value="UniProtKB-UniRule"/>
</dbReference>
<dbReference type="OrthoDB" id="9810250at2"/>
<protein>
    <submittedName>
        <fullName evidence="4">Transcriptional regulator, TetR family</fullName>
    </submittedName>
</protein>
<dbReference type="Pfam" id="PF00440">
    <property type="entry name" value="TetR_N"/>
    <property type="match status" value="1"/>
</dbReference>